<dbReference type="InParanoid" id="A0A0G4FZA8"/>
<evidence type="ECO:0000313" key="2">
    <source>
        <dbReference type="EMBL" id="CEM20959.1"/>
    </source>
</evidence>
<feature type="region of interest" description="Disordered" evidence="1">
    <location>
        <begin position="1"/>
        <end position="37"/>
    </location>
</feature>
<keyword evidence="3" id="KW-1185">Reference proteome</keyword>
<dbReference type="AlphaFoldDB" id="A0A0G4FZA8"/>
<gene>
    <name evidence="2" type="ORF">Vbra_16592</name>
</gene>
<organism evidence="2 3">
    <name type="scientific">Vitrella brassicaformis (strain CCMP3155)</name>
    <dbReference type="NCBI Taxonomy" id="1169540"/>
    <lineage>
        <taxon>Eukaryota</taxon>
        <taxon>Sar</taxon>
        <taxon>Alveolata</taxon>
        <taxon>Colpodellida</taxon>
        <taxon>Vitrellaceae</taxon>
        <taxon>Vitrella</taxon>
    </lineage>
</organism>
<evidence type="ECO:0000256" key="1">
    <source>
        <dbReference type="SAM" id="MobiDB-lite"/>
    </source>
</evidence>
<sequence>MKKQPPSWRFPTNPPHRFPKGNGGFQESRRRNKEKRDLEALREFEALASRKRTRRQQALSDRLREVEHELVCAYRPDEPELLDLNAVDLYLKHEEGSDELSKDSKEAKPDPDQVIYPYRNFTLSDDQSGLRVCVEASDAMHGVTVADLAGYLGVQKLP</sequence>
<evidence type="ECO:0000313" key="3">
    <source>
        <dbReference type="Proteomes" id="UP000041254"/>
    </source>
</evidence>
<dbReference type="VEuPathDB" id="CryptoDB:Vbra_16592"/>
<proteinExistence type="predicted"/>
<name>A0A0G4FZA8_VITBC</name>
<accession>A0A0G4FZA8</accession>
<protein>
    <submittedName>
        <fullName evidence="2">Uncharacterized protein</fullName>
    </submittedName>
</protein>
<reference evidence="2 3" key="1">
    <citation type="submission" date="2014-11" db="EMBL/GenBank/DDBJ databases">
        <authorList>
            <person name="Zhu J."/>
            <person name="Qi W."/>
            <person name="Song R."/>
        </authorList>
    </citation>
    <scope>NUCLEOTIDE SEQUENCE [LARGE SCALE GENOMIC DNA]</scope>
</reference>
<dbReference type="Proteomes" id="UP000041254">
    <property type="component" value="Unassembled WGS sequence"/>
</dbReference>
<dbReference type="EMBL" id="CDMY01000531">
    <property type="protein sequence ID" value="CEM20959.1"/>
    <property type="molecule type" value="Genomic_DNA"/>
</dbReference>